<dbReference type="PANTHER" id="PTHR37984">
    <property type="entry name" value="PROTEIN CBG26694"/>
    <property type="match status" value="1"/>
</dbReference>
<reference evidence="2 3" key="1">
    <citation type="journal article" date="2018" name="Front. Plant Sci.">
        <title>Red Clover (Trifolium pratense) and Zigzag Clover (T. medium) - A Picture of Genomic Similarities and Differences.</title>
        <authorList>
            <person name="Dluhosova J."/>
            <person name="Istvanek J."/>
            <person name="Nedelnik J."/>
            <person name="Repkova J."/>
        </authorList>
    </citation>
    <scope>NUCLEOTIDE SEQUENCE [LARGE SCALE GENOMIC DNA]</scope>
    <source>
        <strain evidence="3">cv. 10/8</strain>
        <tissue evidence="2">Leaf</tissue>
    </source>
</reference>
<dbReference type="EMBL" id="LXQA010255121">
    <property type="protein sequence ID" value="MCI38380.1"/>
    <property type="molecule type" value="Genomic_DNA"/>
</dbReference>
<dbReference type="Proteomes" id="UP000265520">
    <property type="component" value="Unassembled WGS sequence"/>
</dbReference>
<dbReference type="InterPro" id="IPR001584">
    <property type="entry name" value="Integrase_cat-core"/>
</dbReference>
<sequence length="119" mass="14031">APPHELKSLSSPWPFAWWGMDILRPFTTRLQQNRFIVVGVDYFTKWVEAEPLSEITSFRVLRFFKRDILCRFGIPQAVVTNNGTQFTDKKFQEFLASINTKNHFTSDVTFLQVYRIIIK</sequence>
<dbReference type="PROSITE" id="PS50994">
    <property type="entry name" value="INTEGRASE"/>
    <property type="match status" value="1"/>
</dbReference>
<evidence type="ECO:0000259" key="1">
    <source>
        <dbReference type="PROSITE" id="PS50994"/>
    </source>
</evidence>
<dbReference type="GO" id="GO:0003676">
    <property type="term" value="F:nucleic acid binding"/>
    <property type="evidence" value="ECO:0007669"/>
    <property type="project" value="InterPro"/>
</dbReference>
<comment type="caution">
    <text evidence="2">The sequence shown here is derived from an EMBL/GenBank/DDBJ whole genome shotgun (WGS) entry which is preliminary data.</text>
</comment>
<feature type="non-terminal residue" evidence="2">
    <location>
        <position position="1"/>
    </location>
</feature>
<dbReference type="GO" id="GO:0015074">
    <property type="term" value="P:DNA integration"/>
    <property type="evidence" value="ECO:0007669"/>
    <property type="project" value="InterPro"/>
</dbReference>
<dbReference type="Pfam" id="PF00665">
    <property type="entry name" value="rve"/>
    <property type="match status" value="1"/>
</dbReference>
<name>A0A392RRH7_9FABA</name>
<dbReference type="InterPro" id="IPR050951">
    <property type="entry name" value="Retrovirus_Pol_polyprotein"/>
</dbReference>
<evidence type="ECO:0000313" key="3">
    <source>
        <dbReference type="Proteomes" id="UP000265520"/>
    </source>
</evidence>
<organism evidence="2 3">
    <name type="scientific">Trifolium medium</name>
    <dbReference type="NCBI Taxonomy" id="97028"/>
    <lineage>
        <taxon>Eukaryota</taxon>
        <taxon>Viridiplantae</taxon>
        <taxon>Streptophyta</taxon>
        <taxon>Embryophyta</taxon>
        <taxon>Tracheophyta</taxon>
        <taxon>Spermatophyta</taxon>
        <taxon>Magnoliopsida</taxon>
        <taxon>eudicotyledons</taxon>
        <taxon>Gunneridae</taxon>
        <taxon>Pentapetalae</taxon>
        <taxon>rosids</taxon>
        <taxon>fabids</taxon>
        <taxon>Fabales</taxon>
        <taxon>Fabaceae</taxon>
        <taxon>Papilionoideae</taxon>
        <taxon>50 kb inversion clade</taxon>
        <taxon>NPAAA clade</taxon>
        <taxon>Hologalegina</taxon>
        <taxon>IRL clade</taxon>
        <taxon>Trifolieae</taxon>
        <taxon>Trifolium</taxon>
    </lineage>
</organism>
<dbReference type="InterPro" id="IPR012337">
    <property type="entry name" value="RNaseH-like_sf"/>
</dbReference>
<dbReference type="InterPro" id="IPR036397">
    <property type="entry name" value="RNaseH_sf"/>
</dbReference>
<dbReference type="PANTHER" id="PTHR37984:SF5">
    <property type="entry name" value="PROTEIN NYNRIN-LIKE"/>
    <property type="match status" value="1"/>
</dbReference>
<keyword evidence="3" id="KW-1185">Reference proteome</keyword>
<feature type="domain" description="Integrase catalytic" evidence="1">
    <location>
        <begin position="8"/>
        <end position="119"/>
    </location>
</feature>
<accession>A0A392RRH7</accession>
<dbReference type="AlphaFoldDB" id="A0A392RRH7"/>
<protein>
    <submittedName>
        <fullName evidence="2">Gypsy retrotransposon integrase-like protein</fullName>
    </submittedName>
</protein>
<dbReference type="Gene3D" id="3.30.420.10">
    <property type="entry name" value="Ribonuclease H-like superfamily/Ribonuclease H"/>
    <property type="match status" value="1"/>
</dbReference>
<proteinExistence type="predicted"/>
<evidence type="ECO:0000313" key="2">
    <source>
        <dbReference type="EMBL" id="MCI38380.1"/>
    </source>
</evidence>
<dbReference type="SUPFAM" id="SSF53098">
    <property type="entry name" value="Ribonuclease H-like"/>
    <property type="match status" value="1"/>
</dbReference>